<dbReference type="EMBL" id="MEHK01000005">
    <property type="protein sequence ID" value="OEJ21046.1"/>
    <property type="molecule type" value="Genomic_DNA"/>
</dbReference>
<dbReference type="AlphaFoldDB" id="A0A1E5NXQ4"/>
<dbReference type="RefSeq" id="WP_069917934.1">
    <property type="nucleotide sequence ID" value="NZ_CM007203.1"/>
</dbReference>
<reference evidence="1 2" key="1">
    <citation type="submission" date="2016-08" db="EMBL/GenBank/DDBJ databases">
        <title>The complete genome of Streptomyces subrutilus 10-1-1.</title>
        <authorList>
            <person name="Chen X."/>
        </authorList>
    </citation>
    <scope>NUCLEOTIDE SEQUENCE [LARGE SCALE GENOMIC DNA]</scope>
    <source>
        <strain evidence="1 2">10-1-1</strain>
        <plasmid evidence="2">pacmp1</plasmid>
    </source>
</reference>
<keyword evidence="1" id="KW-0614">Plasmid</keyword>
<protein>
    <submittedName>
        <fullName evidence="1">Uncharacterized protein</fullName>
    </submittedName>
</protein>
<sequence length="216" mass="23018">MSHPAQGPETPFSIANIARTAALTLGESWSSVPGVFGVSGTVHAPDGRCYLVEVGDTSNMSRPSLCVWHDDDQRVLDAASEEDGLVHLADTVAVTIRLMHYADSPAPWNAGHHLRAVLAAHGRTARTEAHRDGAYIVLAGHDGQFVTISGSTWPGDENCHDYAPTDHDGWTAVLRDADGTQTRVIYQSPEGLNHDFAEDTALLAAVVLPLTPAQAP</sequence>
<dbReference type="Proteomes" id="UP000095705">
    <property type="component" value="Plasmid pACMP1"/>
</dbReference>
<comment type="caution">
    <text evidence="1">The sequence shown here is derived from an EMBL/GenBank/DDBJ whole genome shotgun (WGS) entry which is preliminary data.</text>
</comment>
<organism evidence="1 2">
    <name type="scientific">Streptomyces subrutilus</name>
    <dbReference type="NCBI Taxonomy" id="36818"/>
    <lineage>
        <taxon>Bacteria</taxon>
        <taxon>Bacillati</taxon>
        <taxon>Actinomycetota</taxon>
        <taxon>Actinomycetes</taxon>
        <taxon>Kitasatosporales</taxon>
        <taxon>Streptomycetaceae</taxon>
        <taxon>Streptomyces</taxon>
    </lineage>
</organism>
<accession>A0A1E5NXQ4</accession>
<gene>
    <name evidence="1" type="ORF">BGK67_34690</name>
</gene>
<geneLocation type="plasmid" evidence="2">
    <name>pacmp1</name>
</geneLocation>
<evidence type="ECO:0000313" key="2">
    <source>
        <dbReference type="Proteomes" id="UP000095705"/>
    </source>
</evidence>
<evidence type="ECO:0000313" key="1">
    <source>
        <dbReference type="EMBL" id="OEJ21046.1"/>
    </source>
</evidence>
<name>A0A1E5NXQ4_9ACTN</name>
<keyword evidence="2" id="KW-1185">Reference proteome</keyword>
<proteinExistence type="predicted"/>